<dbReference type="InterPro" id="IPR039970">
    <property type="entry name" value="TF_Grauzone"/>
</dbReference>
<dbReference type="PANTHER" id="PTHR23225">
    <property type="entry name" value="ZINC FINGER PROTEIN"/>
    <property type="match status" value="1"/>
</dbReference>
<proteinExistence type="predicted"/>
<dbReference type="GeneID" id="70251245"/>
<dbReference type="GO" id="GO:0003700">
    <property type="term" value="F:DNA-binding transcription factor activity"/>
    <property type="evidence" value="ECO:0007669"/>
    <property type="project" value="InterPro"/>
</dbReference>
<feature type="compositionally biased region" description="Polar residues" evidence="1">
    <location>
        <begin position="222"/>
        <end position="245"/>
    </location>
</feature>
<dbReference type="InterPro" id="IPR013087">
    <property type="entry name" value="Znf_C2H2_type"/>
</dbReference>
<dbReference type="Gene3D" id="3.30.160.60">
    <property type="entry name" value="Classic Zinc Finger"/>
    <property type="match status" value="1"/>
</dbReference>
<evidence type="ECO:0000256" key="1">
    <source>
        <dbReference type="SAM" id="MobiDB-lite"/>
    </source>
</evidence>
<feature type="region of interest" description="Disordered" evidence="1">
    <location>
        <begin position="198"/>
        <end position="278"/>
    </location>
</feature>
<dbReference type="SMART" id="SM00355">
    <property type="entry name" value="ZnF_C2H2"/>
    <property type="match status" value="3"/>
</dbReference>
<evidence type="ECO:0000313" key="3">
    <source>
        <dbReference type="EMBL" id="KAH8692002.1"/>
    </source>
</evidence>
<dbReference type="PANTHER" id="PTHR23225:SF2">
    <property type="entry name" value="AT09679P-RELATED"/>
    <property type="match status" value="1"/>
</dbReference>
<feature type="compositionally biased region" description="Acidic residues" evidence="1">
    <location>
        <begin position="205"/>
        <end position="219"/>
    </location>
</feature>
<evidence type="ECO:0000259" key="2">
    <source>
        <dbReference type="PROSITE" id="PS00028"/>
    </source>
</evidence>
<name>A0AAD4KIH3_9EURO</name>
<dbReference type="Proteomes" id="UP001201262">
    <property type="component" value="Unassembled WGS sequence"/>
</dbReference>
<dbReference type="RefSeq" id="XP_046067999.1">
    <property type="nucleotide sequence ID" value="XM_046220958.1"/>
</dbReference>
<sequence length="455" mass="51657">MNQDFTFPSYVETPDDKMMYPQILPPLNPLHAEPSYGLDHTSFTNLDRRTRLESRVMPLEELVVRGHSDLSFPRMSIGPDATYHVPETLGKEEPYDCVPLFYECEYPSPPGPPATDLSSISETDRSPSPGNFAAYSLNPIQHGHMFEPSIQDFDGYGSVTPREVEHYPEPFTEPECCGDKVAQIYPCPTSYHSAEGGLVTHDMGDDMDDDVDADGDEDDQPRNSYLESQQSSLASMPRTKTPSSLQRKKTPKAPSPRTRKSGPRHDPGYKSKARSNPKNGAADRLFFCSFKQYGCPSTFNSKNEWKRHIASQHLKLGFWRCDLPGCGSTDKVPNDFNRKDLFTQHLRRMHNPGNNKNAKIDPNDDFEHTLREHHTRCWLRQRSPPPQTKCAECNIVFTSWEERMEHMGKHYESGSFSGEAEDPNLVGWALREGILCREGSSKVILSSLLKTRRRK</sequence>
<keyword evidence="4" id="KW-1185">Reference proteome</keyword>
<feature type="compositionally biased region" description="Basic residues" evidence="1">
    <location>
        <begin position="246"/>
        <end position="262"/>
    </location>
</feature>
<comment type="caution">
    <text evidence="3">The sequence shown here is derived from an EMBL/GenBank/DDBJ whole genome shotgun (WGS) entry which is preliminary data.</text>
</comment>
<feature type="region of interest" description="Disordered" evidence="1">
    <location>
        <begin position="111"/>
        <end position="131"/>
    </location>
</feature>
<protein>
    <recommendedName>
        <fullName evidence="2">C2H2-type domain-containing protein</fullName>
    </recommendedName>
</protein>
<dbReference type="AlphaFoldDB" id="A0AAD4KIH3"/>
<gene>
    <name evidence="3" type="ORF">BGW36DRAFT_431239</name>
</gene>
<evidence type="ECO:0000313" key="4">
    <source>
        <dbReference type="Proteomes" id="UP001201262"/>
    </source>
</evidence>
<feature type="domain" description="C2H2-type" evidence="2">
    <location>
        <begin position="390"/>
        <end position="410"/>
    </location>
</feature>
<reference evidence="3" key="1">
    <citation type="submission" date="2021-12" db="EMBL/GenBank/DDBJ databases">
        <title>Convergent genome expansion in fungi linked to evolution of root-endophyte symbiosis.</title>
        <authorList>
            <consortium name="DOE Joint Genome Institute"/>
            <person name="Ke Y.-H."/>
            <person name="Bonito G."/>
            <person name="Liao H.-L."/>
            <person name="Looney B."/>
            <person name="Rojas-Flechas A."/>
            <person name="Nash J."/>
            <person name="Hameed K."/>
            <person name="Schadt C."/>
            <person name="Martin F."/>
            <person name="Crous P.W."/>
            <person name="Miettinen O."/>
            <person name="Magnuson J.K."/>
            <person name="Labbe J."/>
            <person name="Jacobson D."/>
            <person name="Doktycz M.J."/>
            <person name="Veneault-Fourrey C."/>
            <person name="Kuo A."/>
            <person name="Mondo S."/>
            <person name="Calhoun S."/>
            <person name="Riley R."/>
            <person name="Ohm R."/>
            <person name="LaButti K."/>
            <person name="Andreopoulos B."/>
            <person name="Pangilinan J."/>
            <person name="Nolan M."/>
            <person name="Tritt A."/>
            <person name="Clum A."/>
            <person name="Lipzen A."/>
            <person name="Daum C."/>
            <person name="Barry K."/>
            <person name="Grigoriev I.V."/>
            <person name="Vilgalys R."/>
        </authorList>
    </citation>
    <scope>NUCLEOTIDE SEQUENCE</scope>
    <source>
        <strain evidence="3">PMI_201</strain>
    </source>
</reference>
<dbReference type="EMBL" id="JAJTJA010000011">
    <property type="protein sequence ID" value="KAH8692002.1"/>
    <property type="molecule type" value="Genomic_DNA"/>
</dbReference>
<feature type="compositionally biased region" description="Polar residues" evidence="1">
    <location>
        <begin position="116"/>
        <end position="129"/>
    </location>
</feature>
<dbReference type="PROSITE" id="PS00028">
    <property type="entry name" value="ZINC_FINGER_C2H2_1"/>
    <property type="match status" value="1"/>
</dbReference>
<accession>A0AAD4KIH3</accession>
<organism evidence="3 4">
    <name type="scientific">Talaromyces proteolyticus</name>
    <dbReference type="NCBI Taxonomy" id="1131652"/>
    <lineage>
        <taxon>Eukaryota</taxon>
        <taxon>Fungi</taxon>
        <taxon>Dikarya</taxon>
        <taxon>Ascomycota</taxon>
        <taxon>Pezizomycotina</taxon>
        <taxon>Eurotiomycetes</taxon>
        <taxon>Eurotiomycetidae</taxon>
        <taxon>Eurotiales</taxon>
        <taxon>Trichocomaceae</taxon>
        <taxon>Talaromyces</taxon>
        <taxon>Talaromyces sect. Bacilispori</taxon>
    </lineage>
</organism>